<dbReference type="PROSITE" id="PS51257">
    <property type="entry name" value="PROKAR_LIPOPROTEIN"/>
    <property type="match status" value="1"/>
</dbReference>
<protein>
    <recommendedName>
        <fullName evidence="3">ABC transporter periplasmic binding protein yphF</fullName>
    </recommendedName>
</protein>
<evidence type="ECO:0000313" key="2">
    <source>
        <dbReference type="Proteomes" id="UP000198553"/>
    </source>
</evidence>
<accession>A0A1H8BQZ1</accession>
<organism evidence="1 2">
    <name type="scientific">Mesobacillus persicus</name>
    <dbReference type="NCBI Taxonomy" id="930146"/>
    <lineage>
        <taxon>Bacteria</taxon>
        <taxon>Bacillati</taxon>
        <taxon>Bacillota</taxon>
        <taxon>Bacilli</taxon>
        <taxon>Bacillales</taxon>
        <taxon>Bacillaceae</taxon>
        <taxon>Mesobacillus</taxon>
    </lineage>
</organism>
<gene>
    <name evidence="1" type="ORF">SAMN05192533_106130</name>
</gene>
<dbReference type="STRING" id="930146.SAMN05192533_106130"/>
<name>A0A1H8BQZ1_9BACI</name>
<sequence>MNKLRRIVPGFLLIFILTGCMYPDENLAKNKIPYETQIDAVQTAVDKYQEANSGILPIKTKDATTPIYQKYLIDFQKIIPVYIPEIPGNAFESGGIFQYVLIDVETDPTVKLLDLRVAETIRDIKMRINTNKYPPFKEQLSKNVFTLDFSKLGYSEDPVAISPYTGANLPYIITGDGEIYVDYRNDMYQLMRENDLNLTPGEDIRHILTVNTMFVPGYSLPYTIDPDLNEPIFLDN</sequence>
<evidence type="ECO:0000313" key="1">
    <source>
        <dbReference type="EMBL" id="SEM85301.1"/>
    </source>
</evidence>
<reference evidence="2" key="1">
    <citation type="submission" date="2016-10" db="EMBL/GenBank/DDBJ databases">
        <authorList>
            <person name="Varghese N."/>
            <person name="Submissions S."/>
        </authorList>
    </citation>
    <scope>NUCLEOTIDE SEQUENCE [LARGE SCALE GENOMIC DNA]</scope>
    <source>
        <strain evidence="2">B48,IBRC-M 10115,DSM 25386,CECT 8001</strain>
    </source>
</reference>
<evidence type="ECO:0008006" key="3">
    <source>
        <dbReference type="Google" id="ProtNLM"/>
    </source>
</evidence>
<dbReference type="RefSeq" id="WP_090744605.1">
    <property type="nucleotide sequence ID" value="NZ_FOBW01000006.1"/>
</dbReference>
<keyword evidence="2" id="KW-1185">Reference proteome</keyword>
<dbReference type="AlphaFoldDB" id="A0A1H8BQZ1"/>
<proteinExistence type="predicted"/>
<dbReference type="EMBL" id="FOBW01000006">
    <property type="protein sequence ID" value="SEM85301.1"/>
    <property type="molecule type" value="Genomic_DNA"/>
</dbReference>
<dbReference type="OrthoDB" id="2449131at2"/>
<dbReference type="Proteomes" id="UP000198553">
    <property type="component" value="Unassembled WGS sequence"/>
</dbReference>